<evidence type="ECO:0000256" key="2">
    <source>
        <dbReference type="PIRNR" id="PIRNR028729"/>
    </source>
</evidence>
<proteinExistence type="inferred from homology"/>
<dbReference type="Gene3D" id="3.30.710.10">
    <property type="entry name" value="Potassium Channel Kv1.1, Chain A"/>
    <property type="match status" value="1"/>
</dbReference>
<protein>
    <recommendedName>
        <fullName evidence="2">SKP1-like protein</fullName>
    </recommendedName>
</protein>
<dbReference type="InterPro" id="IPR016072">
    <property type="entry name" value="Skp1_comp_dimer"/>
</dbReference>
<reference evidence="5" key="2">
    <citation type="submission" date="2020-10" db="EMBL/GenBank/DDBJ databases">
        <authorList>
            <person name="Cooper E.A."/>
            <person name="Brenton Z.W."/>
            <person name="Flinn B.S."/>
            <person name="Jenkins J."/>
            <person name="Shu S."/>
            <person name="Flowers D."/>
            <person name="Luo F."/>
            <person name="Wang Y."/>
            <person name="Xia P."/>
            <person name="Barry K."/>
            <person name="Daum C."/>
            <person name="Lipzen A."/>
            <person name="Yoshinaga Y."/>
            <person name="Schmutz J."/>
            <person name="Saski C."/>
            <person name="Vermerris W."/>
            <person name="Kresovich S."/>
        </authorList>
    </citation>
    <scope>NUCLEOTIDE SEQUENCE</scope>
</reference>
<accession>A0A921S2P8</accession>
<dbReference type="OMA" id="TCVANDV"/>
<evidence type="ECO:0000256" key="1">
    <source>
        <dbReference type="ARBA" id="ARBA00004906"/>
    </source>
</evidence>
<comment type="caution">
    <text evidence="5">The sequence shown here is derived from an EMBL/GenBank/DDBJ whole genome shotgun (WGS) entry which is preliminary data.</text>
</comment>
<dbReference type="KEGG" id="sbi:8064873"/>
<reference evidence="5" key="1">
    <citation type="journal article" date="2019" name="BMC Genomics">
        <title>A new reference genome for Sorghum bicolor reveals high levels of sequence similarity between sweet and grain genotypes: implications for the genetics of sugar metabolism.</title>
        <authorList>
            <person name="Cooper E.A."/>
            <person name="Brenton Z.W."/>
            <person name="Flinn B.S."/>
            <person name="Jenkins J."/>
            <person name="Shu S."/>
            <person name="Flowers D."/>
            <person name="Luo F."/>
            <person name="Wang Y."/>
            <person name="Xia P."/>
            <person name="Barry K."/>
            <person name="Daum C."/>
            <person name="Lipzen A."/>
            <person name="Yoshinaga Y."/>
            <person name="Schmutz J."/>
            <person name="Saski C."/>
            <person name="Vermerris W."/>
            <person name="Kresovich S."/>
        </authorList>
    </citation>
    <scope>NUCLEOTIDE SEQUENCE</scope>
</reference>
<dbReference type="GO" id="GO:0006511">
    <property type="term" value="P:ubiquitin-dependent protein catabolic process"/>
    <property type="evidence" value="ECO:0007669"/>
    <property type="project" value="InterPro"/>
</dbReference>
<dbReference type="SUPFAM" id="SSF54695">
    <property type="entry name" value="POZ domain"/>
    <property type="match status" value="1"/>
</dbReference>
<sequence length="211" mass="22849">MAPPAADAATTTEQEQHAAEGEGVVEVGGDLRLVAECGTEVRLSRSAARMSTMLLGMIEAGCADGGIPINGADVGTLRLVAAYCEKHAPHYDPVASAARLRDPFPPFPIEFTPPTYAIKPVTHPDPDPHGLEAWDHKFISDFRDNSALFNLIIVANLMAIEDLIDLGCTAVADKIRGKTPDEIRVALDIENDYTPEQEAEVRRENAWAFED</sequence>
<evidence type="ECO:0000259" key="4">
    <source>
        <dbReference type="Pfam" id="PF01466"/>
    </source>
</evidence>
<comment type="similarity">
    <text evidence="2">Belongs to the SKP1 family.</text>
</comment>
<dbReference type="Proteomes" id="UP000807115">
    <property type="component" value="Chromosome 1"/>
</dbReference>
<feature type="region of interest" description="Disordered" evidence="3">
    <location>
        <begin position="1"/>
        <end position="20"/>
    </location>
</feature>
<comment type="function">
    <text evidence="2">Involved in ubiquitination and subsequent proteasomal degradation of target proteins. Together with CUL1, RBX1 and a F-box protein, it forms a SCF E3 ubiquitin ligase complex. The functional specificity of this complex depends on the type of F-box protein. In the SCF complex, it serves as an adapter that links the F-box protein to CUL1.</text>
</comment>
<dbReference type="InterPro" id="IPR011333">
    <property type="entry name" value="SKP1/BTB/POZ_sf"/>
</dbReference>
<dbReference type="GO" id="GO:0016567">
    <property type="term" value="P:protein ubiquitination"/>
    <property type="evidence" value="ECO:0007669"/>
    <property type="project" value="UniProtKB-UniRule"/>
</dbReference>
<dbReference type="Pfam" id="PF01466">
    <property type="entry name" value="Skp1"/>
    <property type="match status" value="1"/>
</dbReference>
<feature type="compositionally biased region" description="Low complexity" evidence="3">
    <location>
        <begin position="1"/>
        <end position="13"/>
    </location>
</feature>
<evidence type="ECO:0000313" key="5">
    <source>
        <dbReference type="EMBL" id="KAG0549412.1"/>
    </source>
</evidence>
<dbReference type="PANTHER" id="PTHR11165">
    <property type="entry name" value="SKP1"/>
    <property type="match status" value="1"/>
</dbReference>
<dbReference type="Gramene" id="EER94185">
    <property type="protein sequence ID" value="EER94185"/>
    <property type="gene ID" value="SORBI_3001G239100"/>
</dbReference>
<name>A0A921S2P8_SORBI</name>
<comment type="subunit">
    <text evidence="2">Part of a SCF (SKP1-cullin-F-box) protein ligase complex.</text>
</comment>
<organism evidence="5 6">
    <name type="scientific">Sorghum bicolor</name>
    <name type="common">Sorghum</name>
    <name type="synonym">Sorghum vulgare</name>
    <dbReference type="NCBI Taxonomy" id="4558"/>
    <lineage>
        <taxon>Eukaryota</taxon>
        <taxon>Viridiplantae</taxon>
        <taxon>Streptophyta</taxon>
        <taxon>Embryophyta</taxon>
        <taxon>Tracheophyta</taxon>
        <taxon>Spermatophyta</taxon>
        <taxon>Magnoliopsida</taxon>
        <taxon>Liliopsida</taxon>
        <taxon>Poales</taxon>
        <taxon>Poaceae</taxon>
        <taxon>PACMAD clade</taxon>
        <taxon>Panicoideae</taxon>
        <taxon>Andropogonodae</taxon>
        <taxon>Andropogoneae</taxon>
        <taxon>Sorghinae</taxon>
        <taxon>Sorghum</taxon>
    </lineage>
</organism>
<dbReference type="OrthoDB" id="2342932at2759"/>
<evidence type="ECO:0000313" key="6">
    <source>
        <dbReference type="Proteomes" id="UP000807115"/>
    </source>
</evidence>
<dbReference type="InterPro" id="IPR036296">
    <property type="entry name" value="SKP1-like_dim_sf"/>
</dbReference>
<evidence type="ECO:0000256" key="3">
    <source>
        <dbReference type="SAM" id="MobiDB-lite"/>
    </source>
</evidence>
<keyword evidence="2" id="KW-0833">Ubl conjugation pathway</keyword>
<dbReference type="AlphaFoldDB" id="A0A921S2P8"/>
<comment type="pathway">
    <text evidence="1 2">Protein modification; protein ubiquitination.</text>
</comment>
<dbReference type="SUPFAM" id="SSF81382">
    <property type="entry name" value="Skp1 dimerisation domain-like"/>
    <property type="match status" value="1"/>
</dbReference>
<gene>
    <name evidence="5" type="ORF">BDA96_01G253700</name>
</gene>
<dbReference type="PIRSF" id="PIRSF028729">
    <property type="entry name" value="E3_ubiquit_lig_SCF_Skp"/>
    <property type="match status" value="1"/>
</dbReference>
<dbReference type="EMBL" id="CM027680">
    <property type="protein sequence ID" value="KAG0549412.1"/>
    <property type="molecule type" value="Genomic_DNA"/>
</dbReference>
<dbReference type="InterPro" id="IPR016897">
    <property type="entry name" value="SKP1"/>
</dbReference>
<feature type="domain" description="SKP1 component dimerisation" evidence="4">
    <location>
        <begin position="162"/>
        <end position="208"/>
    </location>
</feature>